<dbReference type="EMBL" id="ML119649">
    <property type="protein sequence ID" value="RPA86597.1"/>
    <property type="molecule type" value="Genomic_DNA"/>
</dbReference>
<sequence length="448" mass="49384">MSTNNNNYNDEAMVNINPWVSSVQPGAPQEHETNVDNNNGLAPAEGPAEGVGTNVIVDVNNMNGLVIVEVGNNNGLAPAEQPAEEAITDVVDNNATHLPAAPDDYHLVTFQGKRRKHHPFRLGQRWELFKEGEAAPGEVVPEAVRCFIRELRDGLAGPNGFRVEVFQGLQAQNPATRVAERAAARYLGRDPSQANLVDVVLRFVGANGAHLQSFKVRRSWLIRYLPNLAVMTEGATPNNIVMLNLQGAQLSEAAMDFIAVFGTLGSGDLAAVALFVLQLQPHFEADWMGHPLFNTLAMRFGQIRIELGADREKKLHFFNMVLLAMLLGDHEEARVYYTDRLKKYMASTPGGFRLVGGEWTAPSLVVPLGTCPWLTKLPELVAFVAYKASLLFESIERALRELNSQTPRRFCHARPALVDVPCYLGHRAAFLEKLAYLGFTAKGNLNLW</sequence>
<evidence type="ECO:0000313" key="3">
    <source>
        <dbReference type="Proteomes" id="UP000275078"/>
    </source>
</evidence>
<organism evidence="2 3">
    <name type="scientific">Ascobolus immersus RN42</name>
    <dbReference type="NCBI Taxonomy" id="1160509"/>
    <lineage>
        <taxon>Eukaryota</taxon>
        <taxon>Fungi</taxon>
        <taxon>Dikarya</taxon>
        <taxon>Ascomycota</taxon>
        <taxon>Pezizomycotina</taxon>
        <taxon>Pezizomycetes</taxon>
        <taxon>Pezizales</taxon>
        <taxon>Ascobolaceae</taxon>
        <taxon>Ascobolus</taxon>
    </lineage>
</organism>
<evidence type="ECO:0000313" key="2">
    <source>
        <dbReference type="EMBL" id="RPA86597.1"/>
    </source>
</evidence>
<reference evidence="2 3" key="1">
    <citation type="journal article" date="2018" name="Nat. Ecol. Evol.">
        <title>Pezizomycetes genomes reveal the molecular basis of ectomycorrhizal truffle lifestyle.</title>
        <authorList>
            <person name="Murat C."/>
            <person name="Payen T."/>
            <person name="Noel B."/>
            <person name="Kuo A."/>
            <person name="Morin E."/>
            <person name="Chen J."/>
            <person name="Kohler A."/>
            <person name="Krizsan K."/>
            <person name="Balestrini R."/>
            <person name="Da Silva C."/>
            <person name="Montanini B."/>
            <person name="Hainaut M."/>
            <person name="Levati E."/>
            <person name="Barry K.W."/>
            <person name="Belfiori B."/>
            <person name="Cichocki N."/>
            <person name="Clum A."/>
            <person name="Dockter R.B."/>
            <person name="Fauchery L."/>
            <person name="Guy J."/>
            <person name="Iotti M."/>
            <person name="Le Tacon F."/>
            <person name="Lindquist E.A."/>
            <person name="Lipzen A."/>
            <person name="Malagnac F."/>
            <person name="Mello A."/>
            <person name="Molinier V."/>
            <person name="Miyauchi S."/>
            <person name="Poulain J."/>
            <person name="Riccioni C."/>
            <person name="Rubini A."/>
            <person name="Sitrit Y."/>
            <person name="Splivallo R."/>
            <person name="Traeger S."/>
            <person name="Wang M."/>
            <person name="Zifcakova L."/>
            <person name="Wipf D."/>
            <person name="Zambonelli A."/>
            <person name="Paolocci F."/>
            <person name="Nowrousian M."/>
            <person name="Ottonello S."/>
            <person name="Baldrian P."/>
            <person name="Spatafora J.W."/>
            <person name="Henrissat B."/>
            <person name="Nagy L.G."/>
            <person name="Aury J.M."/>
            <person name="Wincker P."/>
            <person name="Grigoriev I.V."/>
            <person name="Bonfante P."/>
            <person name="Martin F.M."/>
        </authorList>
    </citation>
    <scope>NUCLEOTIDE SEQUENCE [LARGE SCALE GENOMIC DNA]</scope>
    <source>
        <strain evidence="2 3">RN42</strain>
    </source>
</reference>
<proteinExistence type="predicted"/>
<accession>A0A3N4IMF8</accession>
<gene>
    <name evidence="2" type="ORF">BJ508DRAFT_321722</name>
</gene>
<dbReference type="Proteomes" id="UP000275078">
    <property type="component" value="Unassembled WGS sequence"/>
</dbReference>
<name>A0A3N4IMF8_ASCIM</name>
<keyword evidence="3" id="KW-1185">Reference proteome</keyword>
<dbReference type="AlphaFoldDB" id="A0A3N4IMF8"/>
<protein>
    <submittedName>
        <fullName evidence="2">Uncharacterized protein</fullName>
    </submittedName>
</protein>
<feature type="region of interest" description="Disordered" evidence="1">
    <location>
        <begin position="21"/>
        <end position="47"/>
    </location>
</feature>
<evidence type="ECO:0000256" key="1">
    <source>
        <dbReference type="SAM" id="MobiDB-lite"/>
    </source>
</evidence>